<dbReference type="Pfam" id="PF14054">
    <property type="entry name" value="DUF4249"/>
    <property type="match status" value="1"/>
</dbReference>
<organism evidence="1 2">
    <name type="scientific">Agaribacillus aureus</name>
    <dbReference type="NCBI Taxonomy" id="3051825"/>
    <lineage>
        <taxon>Bacteria</taxon>
        <taxon>Pseudomonadati</taxon>
        <taxon>Bacteroidota</taxon>
        <taxon>Cytophagia</taxon>
        <taxon>Cytophagales</taxon>
        <taxon>Splendidivirgaceae</taxon>
        <taxon>Agaribacillus</taxon>
    </lineage>
</organism>
<accession>A0ABT8L0X6</accession>
<comment type="caution">
    <text evidence="1">The sequence shown here is derived from an EMBL/GenBank/DDBJ whole genome shotgun (WGS) entry which is preliminary data.</text>
</comment>
<dbReference type="RefSeq" id="WP_346756668.1">
    <property type="nucleotide sequence ID" value="NZ_JAUJEB010000001.1"/>
</dbReference>
<evidence type="ECO:0000313" key="2">
    <source>
        <dbReference type="Proteomes" id="UP001172083"/>
    </source>
</evidence>
<reference evidence="1" key="1">
    <citation type="submission" date="2023-06" db="EMBL/GenBank/DDBJ databases">
        <title>Genomic of Agaribacillus aureum.</title>
        <authorList>
            <person name="Wang G."/>
        </authorList>
    </citation>
    <scope>NUCLEOTIDE SEQUENCE</scope>
    <source>
        <strain evidence="1">BMA12</strain>
    </source>
</reference>
<dbReference type="EMBL" id="JAUJEB010000001">
    <property type="protein sequence ID" value="MDN5211333.1"/>
    <property type="molecule type" value="Genomic_DNA"/>
</dbReference>
<name>A0ABT8L0X6_9BACT</name>
<dbReference type="InterPro" id="IPR025345">
    <property type="entry name" value="DUF4249"/>
</dbReference>
<evidence type="ECO:0000313" key="1">
    <source>
        <dbReference type="EMBL" id="MDN5211333.1"/>
    </source>
</evidence>
<proteinExistence type="predicted"/>
<sequence length="324" mass="35515">MMKLKINRVCIPAIILISVAFSGCLEEVADDVFASGPVLAINGLITNEAGPYYVRITKSNSTLTDFNQFDINGSSTLTSKEDRIVHEPVTDAIVIITDSEGNLDTMTLSPLQYNNAAQADTWGEFGFYETTTDMLGKPGNTYVLTVLYEGKEYTAVSTMPAVPPVIDKVDFDMKILTSGQPEPYPVPVISFDEPQDEVNFYRFAYWGGSNGTLYTESFNLLALIFDDVIILDDEFLGARVESLSLDAALVEGQGLDPFLGDSTAIYNYALEENIFDYYEDLQRQIRSDGGAFSPAPASPRSNFSNGALGIWQASAVSRRMVLSP</sequence>
<gene>
    <name evidence="1" type="ORF">QQ020_04705</name>
</gene>
<keyword evidence="2" id="KW-1185">Reference proteome</keyword>
<dbReference type="PROSITE" id="PS51257">
    <property type="entry name" value="PROKAR_LIPOPROTEIN"/>
    <property type="match status" value="1"/>
</dbReference>
<dbReference type="Proteomes" id="UP001172083">
    <property type="component" value="Unassembled WGS sequence"/>
</dbReference>
<protein>
    <submittedName>
        <fullName evidence="1">DUF4249 family protein</fullName>
    </submittedName>
</protein>